<sequence length="56" mass="6312">MDQSVIDDIFSRLLEVRGRPGKQVQACSYRSPRSDNSALPLKIYSCNNPICEYSCS</sequence>
<dbReference type="AlphaFoldDB" id="A0A2P6R5D1"/>
<proteinExistence type="predicted"/>
<accession>A0A2P6R5D1</accession>
<reference evidence="1 2" key="1">
    <citation type="journal article" date="2018" name="Nat. Genet.">
        <title>The Rosa genome provides new insights in the design of modern roses.</title>
        <authorList>
            <person name="Bendahmane M."/>
        </authorList>
    </citation>
    <scope>NUCLEOTIDE SEQUENCE [LARGE SCALE GENOMIC DNA]</scope>
    <source>
        <strain evidence="2">cv. Old Blush</strain>
    </source>
</reference>
<dbReference type="Gramene" id="PRQ41640">
    <property type="protein sequence ID" value="PRQ41640"/>
    <property type="gene ID" value="RchiOBHm_Chr3g0448991"/>
</dbReference>
<dbReference type="Proteomes" id="UP000238479">
    <property type="component" value="Chromosome 3"/>
</dbReference>
<organism evidence="1 2">
    <name type="scientific">Rosa chinensis</name>
    <name type="common">China rose</name>
    <dbReference type="NCBI Taxonomy" id="74649"/>
    <lineage>
        <taxon>Eukaryota</taxon>
        <taxon>Viridiplantae</taxon>
        <taxon>Streptophyta</taxon>
        <taxon>Embryophyta</taxon>
        <taxon>Tracheophyta</taxon>
        <taxon>Spermatophyta</taxon>
        <taxon>Magnoliopsida</taxon>
        <taxon>eudicotyledons</taxon>
        <taxon>Gunneridae</taxon>
        <taxon>Pentapetalae</taxon>
        <taxon>rosids</taxon>
        <taxon>fabids</taxon>
        <taxon>Rosales</taxon>
        <taxon>Rosaceae</taxon>
        <taxon>Rosoideae</taxon>
        <taxon>Rosoideae incertae sedis</taxon>
        <taxon>Rosa</taxon>
    </lineage>
</organism>
<evidence type="ECO:0000313" key="2">
    <source>
        <dbReference type="Proteomes" id="UP000238479"/>
    </source>
</evidence>
<comment type="caution">
    <text evidence="1">The sequence shown here is derived from an EMBL/GenBank/DDBJ whole genome shotgun (WGS) entry which is preliminary data.</text>
</comment>
<name>A0A2P6R5D1_ROSCH</name>
<dbReference type="EMBL" id="PDCK01000041">
    <property type="protein sequence ID" value="PRQ41640.1"/>
    <property type="molecule type" value="Genomic_DNA"/>
</dbReference>
<keyword evidence="2" id="KW-1185">Reference proteome</keyword>
<evidence type="ECO:0000313" key="1">
    <source>
        <dbReference type="EMBL" id="PRQ41640.1"/>
    </source>
</evidence>
<gene>
    <name evidence="1" type="ORF">RchiOBHm_Chr3g0448991</name>
</gene>
<protein>
    <submittedName>
        <fullName evidence="1">Uncharacterized protein</fullName>
    </submittedName>
</protein>